<dbReference type="NCBIfam" id="TIGR00422">
    <property type="entry name" value="valS"/>
    <property type="match status" value="1"/>
</dbReference>
<comment type="function">
    <text evidence="8">Catalyzes the attachment of valine to tRNA(Val). As ValRS can inadvertently accommodate and process structurally similar amino acids such as threonine, to avoid such errors, it has a 'posttransfer' editing activity that hydrolyzes mischarged Thr-tRNA(Val) in a tRNA-dependent manner.</text>
</comment>
<feature type="domain" description="Valyl-tRNA synthetase tRNA-binding arm" evidence="11">
    <location>
        <begin position="891"/>
        <end position="956"/>
    </location>
</feature>
<comment type="similarity">
    <text evidence="8">Belongs to the class-I aminoacyl-tRNA synthetase family. ValS type 1 subfamily.</text>
</comment>
<reference evidence="12 13" key="1">
    <citation type="submission" date="2015-11" db="EMBL/GenBank/DDBJ databases">
        <authorList>
            <person name="Lin W."/>
        </authorList>
    </citation>
    <scope>NUCLEOTIDE SEQUENCE [LARGE SCALE GENOMIC DNA]</scope>
    <source>
        <strain evidence="12 13">HCH-1</strain>
    </source>
</reference>
<evidence type="ECO:0000256" key="8">
    <source>
        <dbReference type="HAMAP-Rule" id="MF_02004"/>
    </source>
</evidence>
<comment type="catalytic activity">
    <reaction evidence="7 8">
        <text>tRNA(Val) + L-valine + ATP = L-valyl-tRNA(Val) + AMP + diphosphate</text>
        <dbReference type="Rhea" id="RHEA:10704"/>
        <dbReference type="Rhea" id="RHEA-COMP:9672"/>
        <dbReference type="Rhea" id="RHEA-COMP:9708"/>
        <dbReference type="ChEBI" id="CHEBI:30616"/>
        <dbReference type="ChEBI" id="CHEBI:33019"/>
        <dbReference type="ChEBI" id="CHEBI:57762"/>
        <dbReference type="ChEBI" id="CHEBI:78442"/>
        <dbReference type="ChEBI" id="CHEBI:78537"/>
        <dbReference type="ChEBI" id="CHEBI:456215"/>
        <dbReference type="EC" id="6.1.1.9"/>
    </reaction>
</comment>
<comment type="caution">
    <text evidence="12">The sequence shown here is derived from an EMBL/GenBank/DDBJ whole genome shotgun (WGS) entry which is preliminary data.</text>
</comment>
<proteinExistence type="inferred from homology"/>
<dbReference type="InterPro" id="IPR002303">
    <property type="entry name" value="Valyl-tRNA_ligase"/>
</dbReference>
<dbReference type="CDD" id="cd00817">
    <property type="entry name" value="ValRS_core"/>
    <property type="match status" value="1"/>
</dbReference>
<feature type="domain" description="Aminoacyl-tRNA synthetase class Ia" evidence="9">
    <location>
        <begin position="20"/>
        <end position="631"/>
    </location>
</feature>
<keyword evidence="13" id="KW-1185">Reference proteome</keyword>
<sequence length="960" mass="108952">MNTQVKEIAKSYEPKDVEEKWYSYWMENGFFQPSPGKLNGKLNDKSKQSYSIVIPPPNVTGSLHMGHALNVTLQDILSRWKRMKGYTVLWVPGTDHAGIATQNVVEKQLAAEGLSREALGRAAFTERVWQWKALNGGQIIHQLKKLGASCDWSRERFTLDEGLSRAVREVFVSLFEDGLIYRSTRLINWCPRCSTALSDLEAEHEEYEGKLTYIRYPLLDEHNYIIVATTRPETMLGDTAVAVNPDDERYNGYIGKLLRLPLAGRTIPIIADKEVDPSFGTGAVKVTPAHDFNDEAIAKRQSPHLPFIAVIGQDGKMTENAGDKYAGLDRYDCRKAVIEDLKEKGLLIKEDKHTHSIAHCYRCRTIIEPLPTAQWYVDVESMAKDAIDLVSGGKINIIPEGWKNSYFSWMENIKDWCISRQIWWGHRIPVWYCADCATDSGHSQGQFIHVKLLKEINGIAEGTYAELKAFGFSHAEIISNAKTITVGIQVRPFSDRQDLNKCPQCGSAAIVKDPDVLDTWFSSALWPFSTLGWPDNTDDLKTFYPTSVLVTGFDILFFWVARMIMMGQKFMKDVPFHDVYIHALVRDEKGQKMSKSKGNVVDPLTIIDNYGTDSFRFSLAAFAAQGRDIKFAEERVEGYRRFANKLWNASRFIKLNIDKIEPAGISTIGEISEEIQALNKGSLTLPDKWILYRLSEAASDIDKALADYRFNDASSAVYQFVWHELCDWYIELAKTSFERNYPNASLTLKCLIYVFDNSLRLLHPFMPFITEELWKSFPQTGQTISLAPYPAADMFRAYANANDEMSFVIDAISGIRSIRGEFNISPSKKLKVSVKTSGKIRKMLIDNSDFIVDLAKLETLETGSNIEKKPSTMTAVKTGMEIYVSVSGLFDVAAEFQRLGKELKKLDTAIRDIEVKLSNMDYRDRAPKAIVEKDKLKYSELIEKRDRIQSNIDKLKKLDK</sequence>
<dbReference type="NCBIfam" id="NF004349">
    <property type="entry name" value="PRK05729.1"/>
    <property type="match status" value="1"/>
</dbReference>
<evidence type="ECO:0000256" key="3">
    <source>
        <dbReference type="ARBA" id="ARBA00022741"/>
    </source>
</evidence>
<dbReference type="PRINTS" id="PR00986">
    <property type="entry name" value="TRNASYNTHVAL"/>
</dbReference>
<keyword evidence="4 8" id="KW-0067">ATP-binding</keyword>
<dbReference type="Proteomes" id="UP000060487">
    <property type="component" value="Unassembled WGS sequence"/>
</dbReference>
<dbReference type="PANTHER" id="PTHR11946:SF93">
    <property type="entry name" value="VALINE--TRNA LIGASE, CHLOROPLASTIC_MITOCHONDRIAL 2"/>
    <property type="match status" value="1"/>
</dbReference>
<comment type="subunit">
    <text evidence="8">Monomer.</text>
</comment>
<gene>
    <name evidence="8 12" type="primary">valS</name>
    <name evidence="12" type="ORF">ASN18_0540</name>
</gene>
<dbReference type="InterPro" id="IPR010978">
    <property type="entry name" value="tRNA-bd_arm"/>
</dbReference>
<dbReference type="PROSITE" id="PS00178">
    <property type="entry name" value="AA_TRNA_LIGASE_I"/>
    <property type="match status" value="1"/>
</dbReference>
<comment type="domain">
    <text evidence="8">The C-terminal coiled-coil domain is crucial for aminoacylation activity.</text>
</comment>
<feature type="short sequence motif" description="'HIGH' region" evidence="8">
    <location>
        <begin position="57"/>
        <end position="67"/>
    </location>
</feature>
<dbReference type="CDD" id="cd07962">
    <property type="entry name" value="Anticodon_Ia_Val"/>
    <property type="match status" value="1"/>
</dbReference>
<dbReference type="HAMAP" id="MF_02004">
    <property type="entry name" value="Val_tRNA_synth_type1"/>
    <property type="match status" value="1"/>
</dbReference>
<evidence type="ECO:0000313" key="13">
    <source>
        <dbReference type="Proteomes" id="UP000060487"/>
    </source>
</evidence>
<protein>
    <recommendedName>
        <fullName evidence="8">Valine--tRNA ligase</fullName>
        <ecNumber evidence="8">6.1.1.9</ecNumber>
    </recommendedName>
    <alternativeName>
        <fullName evidence="8">Valyl-tRNA synthetase</fullName>
        <shortName evidence="8">ValRS</shortName>
    </alternativeName>
</protein>
<dbReference type="SUPFAM" id="SSF47323">
    <property type="entry name" value="Anticodon-binding domain of a subclass of class I aminoacyl-tRNA synthetases"/>
    <property type="match status" value="1"/>
</dbReference>
<evidence type="ECO:0000256" key="6">
    <source>
        <dbReference type="ARBA" id="ARBA00023146"/>
    </source>
</evidence>
<dbReference type="InterPro" id="IPR009008">
    <property type="entry name" value="Val/Leu/Ile-tRNA-synth_edit"/>
</dbReference>
<dbReference type="InterPro" id="IPR013155">
    <property type="entry name" value="M/V/L/I-tRNA-synth_anticd-bd"/>
</dbReference>
<dbReference type="InterPro" id="IPR002300">
    <property type="entry name" value="aa-tRNA-synth_Ia"/>
</dbReference>
<comment type="domain">
    <text evidence="8">ValRS has two distinct active sites: one for aminoacylation and one for editing. The misactivated threonine is translocated from the active site to the editing site.</text>
</comment>
<evidence type="ECO:0000256" key="5">
    <source>
        <dbReference type="ARBA" id="ARBA00022917"/>
    </source>
</evidence>
<dbReference type="GO" id="GO:0004832">
    <property type="term" value="F:valine-tRNA ligase activity"/>
    <property type="evidence" value="ECO:0007669"/>
    <property type="project" value="UniProtKB-EC"/>
</dbReference>
<feature type="binding site" evidence="8">
    <location>
        <position position="595"/>
    </location>
    <ligand>
        <name>ATP</name>
        <dbReference type="ChEBI" id="CHEBI:30616"/>
    </ligand>
</feature>
<dbReference type="Pfam" id="PF10458">
    <property type="entry name" value="Val_tRNA-synt_C"/>
    <property type="match status" value="1"/>
</dbReference>
<dbReference type="InterPro" id="IPR014729">
    <property type="entry name" value="Rossmann-like_a/b/a_fold"/>
</dbReference>
<dbReference type="RefSeq" id="WP_085051068.1">
    <property type="nucleotide sequence ID" value="NZ_LNQR01000021.1"/>
</dbReference>
<evidence type="ECO:0000256" key="1">
    <source>
        <dbReference type="ARBA" id="ARBA00022490"/>
    </source>
</evidence>
<dbReference type="InterPro" id="IPR033705">
    <property type="entry name" value="Anticodon_Ia_Val"/>
</dbReference>
<evidence type="ECO:0000259" key="11">
    <source>
        <dbReference type="Pfam" id="PF10458"/>
    </source>
</evidence>
<dbReference type="PANTHER" id="PTHR11946">
    <property type="entry name" value="VALYL-TRNA SYNTHETASES"/>
    <property type="match status" value="1"/>
</dbReference>
<name>A0ABR5SMC0_9BACT</name>
<organism evidence="12 13">
    <name type="scientific">Candidatus Magnetominusculus xianensis</name>
    <dbReference type="NCBI Taxonomy" id="1748249"/>
    <lineage>
        <taxon>Bacteria</taxon>
        <taxon>Pseudomonadati</taxon>
        <taxon>Nitrospirota</taxon>
        <taxon>Nitrospiria</taxon>
        <taxon>Nitrospirales</taxon>
        <taxon>Nitrospiraceae</taxon>
        <taxon>Candidatus Magnetominusculus</taxon>
    </lineage>
</organism>
<evidence type="ECO:0000259" key="9">
    <source>
        <dbReference type="Pfam" id="PF00133"/>
    </source>
</evidence>
<accession>A0ABR5SMC0</accession>
<feature type="domain" description="Methionyl/Valyl/Leucyl/Isoleucyl-tRNA synthetase anticodon-binding" evidence="10">
    <location>
        <begin position="687"/>
        <end position="833"/>
    </location>
</feature>
<keyword evidence="8" id="KW-0175">Coiled coil</keyword>
<dbReference type="InterPro" id="IPR019499">
    <property type="entry name" value="Val-tRNA_synth_tRNA-bd"/>
</dbReference>
<dbReference type="Gene3D" id="1.10.287.380">
    <property type="entry name" value="Valyl-tRNA synthetase, C-terminal domain"/>
    <property type="match status" value="1"/>
</dbReference>
<evidence type="ECO:0000256" key="7">
    <source>
        <dbReference type="ARBA" id="ARBA00047552"/>
    </source>
</evidence>
<dbReference type="InterPro" id="IPR001412">
    <property type="entry name" value="aa-tRNA-synth_I_CS"/>
</dbReference>
<keyword evidence="5 8" id="KW-0648">Protein biosynthesis</keyword>
<evidence type="ECO:0000313" key="12">
    <source>
        <dbReference type="EMBL" id="KWT92709.1"/>
    </source>
</evidence>
<dbReference type="SUPFAM" id="SSF52374">
    <property type="entry name" value="Nucleotidylyl transferase"/>
    <property type="match status" value="1"/>
</dbReference>
<evidence type="ECO:0000259" key="10">
    <source>
        <dbReference type="Pfam" id="PF08264"/>
    </source>
</evidence>
<evidence type="ECO:0000256" key="2">
    <source>
        <dbReference type="ARBA" id="ARBA00022598"/>
    </source>
</evidence>
<dbReference type="Pfam" id="PF00133">
    <property type="entry name" value="tRNA-synt_1"/>
    <property type="match status" value="1"/>
</dbReference>
<dbReference type="Gene3D" id="3.40.50.620">
    <property type="entry name" value="HUPs"/>
    <property type="match status" value="2"/>
</dbReference>
<dbReference type="Gene3D" id="1.10.730.10">
    <property type="entry name" value="Isoleucyl-tRNA Synthetase, Domain 1"/>
    <property type="match status" value="1"/>
</dbReference>
<keyword evidence="6 8" id="KW-0030">Aminoacyl-tRNA synthetase</keyword>
<dbReference type="EC" id="6.1.1.9" evidence="8"/>
<dbReference type="EMBL" id="LNQR01000021">
    <property type="protein sequence ID" value="KWT92709.1"/>
    <property type="molecule type" value="Genomic_DNA"/>
</dbReference>
<dbReference type="SUPFAM" id="SSF50677">
    <property type="entry name" value="ValRS/IleRS/LeuRS editing domain"/>
    <property type="match status" value="1"/>
</dbReference>
<dbReference type="InterPro" id="IPR037118">
    <property type="entry name" value="Val-tRNA_synth_C_sf"/>
</dbReference>
<keyword evidence="3 8" id="KW-0547">Nucleotide-binding</keyword>
<keyword evidence="1 8" id="KW-0963">Cytoplasm</keyword>
<evidence type="ECO:0000256" key="4">
    <source>
        <dbReference type="ARBA" id="ARBA00022840"/>
    </source>
</evidence>
<dbReference type="Pfam" id="PF08264">
    <property type="entry name" value="Anticodon_1"/>
    <property type="match status" value="1"/>
</dbReference>
<feature type="short sequence motif" description="'KMSKS' region" evidence="8">
    <location>
        <begin position="592"/>
        <end position="596"/>
    </location>
</feature>
<dbReference type="InterPro" id="IPR009080">
    <property type="entry name" value="tRNAsynth_Ia_anticodon-bd"/>
</dbReference>
<keyword evidence="2 8" id="KW-0436">Ligase</keyword>
<dbReference type="SUPFAM" id="SSF46589">
    <property type="entry name" value="tRNA-binding arm"/>
    <property type="match status" value="1"/>
</dbReference>
<comment type="subcellular location">
    <subcellularLocation>
        <location evidence="8">Cytoplasm</location>
    </subcellularLocation>
</comment>